<name>A0ABR8CRU2_9NOST</name>
<comment type="caution">
    <text evidence="1">The sequence shown here is derived from an EMBL/GenBank/DDBJ whole genome shotgun (WGS) entry which is preliminary data.</text>
</comment>
<gene>
    <name evidence="1" type="ORF">H6G18_15750</name>
</gene>
<dbReference type="Proteomes" id="UP000607281">
    <property type="component" value="Unassembled WGS sequence"/>
</dbReference>
<protein>
    <submittedName>
        <fullName evidence="1">Uncharacterized protein</fullName>
    </submittedName>
</protein>
<evidence type="ECO:0000313" key="1">
    <source>
        <dbReference type="EMBL" id="MBD2345593.1"/>
    </source>
</evidence>
<organism evidence="1 2">
    <name type="scientific">Anabaena subtropica FACHB-260</name>
    <dbReference type="NCBI Taxonomy" id="2692884"/>
    <lineage>
        <taxon>Bacteria</taxon>
        <taxon>Bacillati</taxon>
        <taxon>Cyanobacteriota</taxon>
        <taxon>Cyanophyceae</taxon>
        <taxon>Nostocales</taxon>
        <taxon>Nostocaceae</taxon>
        <taxon>Anabaena</taxon>
    </lineage>
</organism>
<reference evidence="1 2" key="1">
    <citation type="journal article" date="2020" name="ISME J.">
        <title>Comparative genomics reveals insights into cyanobacterial evolution and habitat adaptation.</title>
        <authorList>
            <person name="Chen M.Y."/>
            <person name="Teng W.K."/>
            <person name="Zhao L."/>
            <person name="Hu C.X."/>
            <person name="Zhou Y.K."/>
            <person name="Han B.P."/>
            <person name="Song L.R."/>
            <person name="Shu W.S."/>
        </authorList>
    </citation>
    <scope>NUCLEOTIDE SEQUENCE [LARGE SCALE GENOMIC DNA]</scope>
    <source>
        <strain evidence="1 2">FACHB-260</strain>
    </source>
</reference>
<proteinExistence type="predicted"/>
<sequence length="102" mass="10865">MPSNHPSAILTNSSGKGHISVEQLIGRCTLITNSPSWLTPTGGFFMPSNHPSAILTNSSGKGHISVEQLIGRCTLITNSPSWLTPTGGFFITISNFIDQKIV</sequence>
<keyword evidence="2" id="KW-1185">Reference proteome</keyword>
<accession>A0ABR8CRU2</accession>
<dbReference type="EMBL" id="JACJRF010000026">
    <property type="protein sequence ID" value="MBD2345593.1"/>
    <property type="molecule type" value="Genomic_DNA"/>
</dbReference>
<evidence type="ECO:0000313" key="2">
    <source>
        <dbReference type="Proteomes" id="UP000607281"/>
    </source>
</evidence>